<feature type="region of interest" description="Disordered" evidence="1">
    <location>
        <begin position="90"/>
        <end position="121"/>
    </location>
</feature>
<dbReference type="AlphaFoldDB" id="A0A7J7WR09"/>
<sequence length="173" mass="18090">MRIEGDTGGSVQSRLRLRVDLPSPHTAVRAGGPWDSLCSLSPLHAPCVRPREGLAPSLVCPQLHRCGWHWAPGGGAVGLRRTGAAETWLGLQGAPQGDPRGLRRSAQPPTPAPHAQPSIRRLVSGSASARLGGREAKAPFLVAGLSHTGREGHPLSAARLLGHSSPPPPINCR</sequence>
<accession>A0A7J7WR09</accession>
<name>A0A7J7WR09_RHIFE</name>
<feature type="region of interest" description="Disordered" evidence="1">
    <location>
        <begin position="145"/>
        <end position="173"/>
    </location>
</feature>
<reference evidence="2 3" key="1">
    <citation type="journal article" date="2020" name="Nature">
        <title>Six reference-quality genomes reveal evolution of bat adaptations.</title>
        <authorList>
            <person name="Jebb D."/>
            <person name="Huang Z."/>
            <person name="Pippel M."/>
            <person name="Hughes G.M."/>
            <person name="Lavrichenko K."/>
            <person name="Devanna P."/>
            <person name="Winkler S."/>
            <person name="Jermiin L.S."/>
            <person name="Skirmuntt E.C."/>
            <person name="Katzourakis A."/>
            <person name="Burkitt-Gray L."/>
            <person name="Ray D.A."/>
            <person name="Sullivan K.A.M."/>
            <person name="Roscito J.G."/>
            <person name="Kirilenko B.M."/>
            <person name="Davalos L.M."/>
            <person name="Corthals A.P."/>
            <person name="Power M.L."/>
            <person name="Jones G."/>
            <person name="Ransome R.D."/>
            <person name="Dechmann D.K.N."/>
            <person name="Locatelli A.G."/>
            <person name="Puechmaille S.J."/>
            <person name="Fedrigo O."/>
            <person name="Jarvis E.D."/>
            <person name="Hiller M."/>
            <person name="Vernes S.C."/>
            <person name="Myers E.W."/>
            <person name="Teeling E.C."/>
        </authorList>
    </citation>
    <scope>NUCLEOTIDE SEQUENCE [LARGE SCALE GENOMIC DNA]</scope>
    <source>
        <strain evidence="2">MRhiFer1</strain>
        <tissue evidence="2">Lung</tissue>
    </source>
</reference>
<dbReference type="Proteomes" id="UP000585614">
    <property type="component" value="Unassembled WGS sequence"/>
</dbReference>
<dbReference type="EMBL" id="JACAGC010000010">
    <property type="protein sequence ID" value="KAF6339708.1"/>
    <property type="molecule type" value="Genomic_DNA"/>
</dbReference>
<comment type="caution">
    <text evidence="2">The sequence shown here is derived from an EMBL/GenBank/DDBJ whole genome shotgun (WGS) entry which is preliminary data.</text>
</comment>
<proteinExistence type="predicted"/>
<evidence type="ECO:0000313" key="3">
    <source>
        <dbReference type="Proteomes" id="UP000585614"/>
    </source>
</evidence>
<organism evidence="2 3">
    <name type="scientific">Rhinolophus ferrumequinum</name>
    <name type="common">Greater horseshoe bat</name>
    <dbReference type="NCBI Taxonomy" id="59479"/>
    <lineage>
        <taxon>Eukaryota</taxon>
        <taxon>Metazoa</taxon>
        <taxon>Chordata</taxon>
        <taxon>Craniata</taxon>
        <taxon>Vertebrata</taxon>
        <taxon>Euteleostomi</taxon>
        <taxon>Mammalia</taxon>
        <taxon>Eutheria</taxon>
        <taxon>Laurasiatheria</taxon>
        <taxon>Chiroptera</taxon>
        <taxon>Yinpterochiroptera</taxon>
        <taxon>Rhinolophoidea</taxon>
        <taxon>Rhinolophidae</taxon>
        <taxon>Rhinolophinae</taxon>
        <taxon>Rhinolophus</taxon>
    </lineage>
</organism>
<gene>
    <name evidence="2" type="ORF">mRhiFer1_007995</name>
</gene>
<protein>
    <submittedName>
        <fullName evidence="2">Uncharacterized protein</fullName>
    </submittedName>
</protein>
<evidence type="ECO:0000256" key="1">
    <source>
        <dbReference type="SAM" id="MobiDB-lite"/>
    </source>
</evidence>
<evidence type="ECO:0000313" key="2">
    <source>
        <dbReference type="EMBL" id="KAF6339708.1"/>
    </source>
</evidence>